<feature type="compositionally biased region" description="Polar residues" evidence="1">
    <location>
        <begin position="123"/>
        <end position="133"/>
    </location>
</feature>
<feature type="region of interest" description="Disordered" evidence="1">
    <location>
        <begin position="27"/>
        <end position="154"/>
    </location>
</feature>
<comment type="caution">
    <text evidence="3">The sequence shown here is derived from an EMBL/GenBank/DDBJ whole genome shotgun (WGS) entry which is preliminary data.</text>
</comment>
<feature type="compositionally biased region" description="Low complexity" evidence="1">
    <location>
        <begin position="58"/>
        <end position="71"/>
    </location>
</feature>
<evidence type="ECO:0000313" key="3">
    <source>
        <dbReference type="EMBL" id="MDG3494425.1"/>
    </source>
</evidence>
<evidence type="ECO:0000256" key="2">
    <source>
        <dbReference type="SAM" id="SignalP"/>
    </source>
</evidence>
<organism evidence="3 4">
    <name type="scientific">Pseudanabaena catenata USMAC16</name>
    <dbReference type="NCBI Taxonomy" id="1855837"/>
    <lineage>
        <taxon>Bacteria</taxon>
        <taxon>Bacillati</taxon>
        <taxon>Cyanobacteriota</taxon>
        <taxon>Cyanophyceae</taxon>
        <taxon>Pseudanabaenales</taxon>
        <taxon>Pseudanabaenaceae</taxon>
        <taxon>Pseudanabaena</taxon>
    </lineage>
</organism>
<feature type="chain" id="PRO_5040796235" evidence="2">
    <location>
        <begin position="33"/>
        <end position="345"/>
    </location>
</feature>
<feature type="compositionally biased region" description="Low complexity" evidence="1">
    <location>
        <begin position="79"/>
        <end position="92"/>
    </location>
</feature>
<dbReference type="InterPro" id="IPR010328">
    <property type="entry name" value="DUF928"/>
</dbReference>
<sequence>MITSYHRRFGSVVGIMSLLASSIGFSPSAAQSSTFSPPPENTVPTQTTGGASRGGFIPPATSSAPTQTTGGASRGTFVPPATSSAPTQTTGGASRGTFVPPATSSAPTQTTGGASRGTFVPPATSSAPTQTAGGASRSSFTPPPSSSAPIGTAGGASRTNAYGSYLIGDRPVFMAAVLPQTFYGTTLSAHPAILVYLPASSAQEAVFSLKDESKQTVYQMSVPVSGKAGIVAIQLPENAPALEIDKNYQWFFALKLEGNLTPNSPFVDGWIKRITPSADLAKSLEGKTSLQQSSILAANGVWYDSASILSSLRTAQPSDQLLAKEWKELLDSVQLSQFTSLAITK</sequence>
<feature type="compositionally biased region" description="Low complexity" evidence="1">
    <location>
        <begin position="100"/>
        <end position="113"/>
    </location>
</feature>
<gene>
    <name evidence="3" type="ORF">FEV09_07620</name>
</gene>
<dbReference type="Proteomes" id="UP001152872">
    <property type="component" value="Unassembled WGS sequence"/>
</dbReference>
<accession>A0A9X4M8B6</accession>
<evidence type="ECO:0000313" key="4">
    <source>
        <dbReference type="Proteomes" id="UP001152872"/>
    </source>
</evidence>
<name>A0A9X4M8B6_9CYAN</name>
<dbReference type="RefSeq" id="WP_009626500.1">
    <property type="nucleotide sequence ID" value="NZ_VBTY01000046.1"/>
</dbReference>
<dbReference type="Pfam" id="PF06051">
    <property type="entry name" value="DUF928"/>
    <property type="match status" value="1"/>
</dbReference>
<dbReference type="AlphaFoldDB" id="A0A9X4M8B6"/>
<reference evidence="3" key="1">
    <citation type="submission" date="2019-05" db="EMBL/GenBank/DDBJ databases">
        <title>Whole genome sequencing of Pseudanabaena catenata USMAC16.</title>
        <authorList>
            <person name="Khan Z."/>
            <person name="Omar W.M."/>
            <person name="Convey P."/>
            <person name="Merican F."/>
            <person name="Najimudin N."/>
        </authorList>
    </citation>
    <scope>NUCLEOTIDE SEQUENCE</scope>
    <source>
        <strain evidence="3">USMAC16</strain>
    </source>
</reference>
<feature type="signal peptide" evidence="2">
    <location>
        <begin position="1"/>
        <end position="32"/>
    </location>
</feature>
<protein>
    <submittedName>
        <fullName evidence="3">DUF928 domain-containing protein</fullName>
    </submittedName>
</protein>
<keyword evidence="2" id="KW-0732">Signal</keyword>
<proteinExistence type="predicted"/>
<evidence type="ECO:0000256" key="1">
    <source>
        <dbReference type="SAM" id="MobiDB-lite"/>
    </source>
</evidence>
<keyword evidence="4" id="KW-1185">Reference proteome</keyword>
<dbReference type="EMBL" id="VBTY01000046">
    <property type="protein sequence ID" value="MDG3494425.1"/>
    <property type="molecule type" value="Genomic_DNA"/>
</dbReference>